<sequence>MSDQSLTSPMSDRNLVSPTSSTETLPTQRKRSFLYRCIDPHIHDLNNCSERLFTSAFVSSKVLLAWRTFAGLWGIMMIGFQAAKTRQAWVYFSYFTNLSWLGLTIYFLLFAFLSFRYVQTGTSKFFQNLPKPVRWLIWNIYVLAAVYPWIVVIIFWSLLSGELVRNGDAMAWWTNINVHLMDLVFMLIELFLARTPMFASQWPIPIAVGLLYLAWAHVQNAAFSDEPWVVGNPAYPHGWYPYSFLDVERSSAAMWYIIVIVLFILMFFVVFGVHRFRDRVTRKRVEGRKEAAVAMTTYP</sequence>
<comment type="caution">
    <text evidence="3">The sequence shown here is derived from an EMBL/GenBank/DDBJ whole genome shotgun (WGS) entry which is preliminary data.</text>
</comment>
<evidence type="ECO:0000256" key="2">
    <source>
        <dbReference type="SAM" id="Phobius"/>
    </source>
</evidence>
<dbReference type="PANTHER" id="PTHR12242:SF1">
    <property type="entry name" value="MYND-TYPE DOMAIN-CONTAINING PROTEIN"/>
    <property type="match status" value="1"/>
</dbReference>
<gene>
    <name evidence="3" type="ORF">HK097_009597</name>
</gene>
<feature type="transmembrane region" description="Helical" evidence="2">
    <location>
        <begin position="136"/>
        <end position="159"/>
    </location>
</feature>
<keyword evidence="4" id="KW-1185">Reference proteome</keyword>
<feature type="transmembrane region" description="Helical" evidence="2">
    <location>
        <begin position="64"/>
        <end position="83"/>
    </location>
</feature>
<accession>A0AAD5SJ17</accession>
<dbReference type="GO" id="GO:0016020">
    <property type="term" value="C:membrane"/>
    <property type="evidence" value="ECO:0007669"/>
    <property type="project" value="TreeGrafter"/>
</dbReference>
<keyword evidence="2" id="KW-0472">Membrane</keyword>
<name>A0AAD5SJ17_9FUNG</name>
<protein>
    <recommendedName>
        <fullName evidence="5">FAR-17a/AIG1-like protein</fullName>
    </recommendedName>
</protein>
<proteinExistence type="predicted"/>
<dbReference type="EMBL" id="JADGJD010000065">
    <property type="protein sequence ID" value="KAJ3055712.1"/>
    <property type="molecule type" value="Genomic_DNA"/>
</dbReference>
<evidence type="ECO:0000313" key="3">
    <source>
        <dbReference type="EMBL" id="KAJ3055712.1"/>
    </source>
</evidence>
<dbReference type="AlphaFoldDB" id="A0AAD5SJ17"/>
<feature type="transmembrane region" description="Helical" evidence="2">
    <location>
        <begin position="89"/>
        <end position="115"/>
    </location>
</feature>
<feature type="region of interest" description="Disordered" evidence="1">
    <location>
        <begin position="1"/>
        <end position="24"/>
    </location>
</feature>
<dbReference type="PANTHER" id="PTHR12242">
    <property type="entry name" value="OS02G0130600 PROTEIN-RELATED"/>
    <property type="match status" value="1"/>
</dbReference>
<organism evidence="3 4">
    <name type="scientific">Rhizophlyctis rosea</name>
    <dbReference type="NCBI Taxonomy" id="64517"/>
    <lineage>
        <taxon>Eukaryota</taxon>
        <taxon>Fungi</taxon>
        <taxon>Fungi incertae sedis</taxon>
        <taxon>Chytridiomycota</taxon>
        <taxon>Chytridiomycota incertae sedis</taxon>
        <taxon>Chytridiomycetes</taxon>
        <taxon>Rhizophlyctidales</taxon>
        <taxon>Rhizophlyctidaceae</taxon>
        <taxon>Rhizophlyctis</taxon>
    </lineage>
</organism>
<evidence type="ECO:0000256" key="1">
    <source>
        <dbReference type="SAM" id="MobiDB-lite"/>
    </source>
</evidence>
<reference evidence="3" key="1">
    <citation type="submission" date="2020-05" db="EMBL/GenBank/DDBJ databases">
        <title>Phylogenomic resolution of chytrid fungi.</title>
        <authorList>
            <person name="Stajich J.E."/>
            <person name="Amses K."/>
            <person name="Simmons R."/>
            <person name="Seto K."/>
            <person name="Myers J."/>
            <person name="Bonds A."/>
            <person name="Quandt C.A."/>
            <person name="Barry K."/>
            <person name="Liu P."/>
            <person name="Grigoriev I."/>
            <person name="Longcore J.E."/>
            <person name="James T.Y."/>
        </authorList>
    </citation>
    <scope>NUCLEOTIDE SEQUENCE</scope>
    <source>
        <strain evidence="3">JEL0318</strain>
    </source>
</reference>
<keyword evidence="2" id="KW-1133">Transmembrane helix</keyword>
<evidence type="ECO:0008006" key="5">
    <source>
        <dbReference type="Google" id="ProtNLM"/>
    </source>
</evidence>
<feature type="transmembrane region" description="Helical" evidence="2">
    <location>
        <begin position="204"/>
        <end position="223"/>
    </location>
</feature>
<feature type="transmembrane region" description="Helical" evidence="2">
    <location>
        <begin position="253"/>
        <end position="274"/>
    </location>
</feature>
<dbReference type="Proteomes" id="UP001212841">
    <property type="component" value="Unassembled WGS sequence"/>
</dbReference>
<feature type="transmembrane region" description="Helical" evidence="2">
    <location>
        <begin position="171"/>
        <end position="192"/>
    </location>
</feature>
<evidence type="ECO:0000313" key="4">
    <source>
        <dbReference type="Proteomes" id="UP001212841"/>
    </source>
</evidence>
<keyword evidence="2" id="KW-0812">Transmembrane</keyword>